<accession>A0ACC0J7P5</accession>
<evidence type="ECO:0000313" key="1">
    <source>
        <dbReference type="EMBL" id="KAI8420091.1"/>
    </source>
</evidence>
<proteinExistence type="predicted"/>
<keyword evidence="2" id="KW-1185">Reference proteome</keyword>
<evidence type="ECO:0000313" key="2">
    <source>
        <dbReference type="Proteomes" id="UP001064048"/>
    </source>
</evidence>
<name>A0ACC0J7P5_CHOFU</name>
<gene>
    <name evidence="1" type="ORF">MSG28_008675</name>
</gene>
<comment type="caution">
    <text evidence="1">The sequence shown here is derived from an EMBL/GenBank/DDBJ whole genome shotgun (WGS) entry which is preliminary data.</text>
</comment>
<protein>
    <submittedName>
        <fullName evidence="1">Uncharacterized protein</fullName>
    </submittedName>
</protein>
<sequence>MARWVVIVFGLLQICWPAACEENKYANYTLMKITPQNGEHLEELSKLQHVPESIEILKRSRGLNRSTDILVAPHKRAFLDEFVSRLRIPVQYKLNYGWFFQEASSQAIKKDDYNVFAYNAYEDMLAFINNLTIQFSNVVTVQNVGQSYEGRKMVLVKLSTNPNGSNPIIFIDAGRSPRARKRELRGIDWYILPLVNPDGYEFSRSGKSNRLWRKTRSKHTGHDCYGVDGNRNYGFRWGEKGISKDPCNPEIYAGPKEFSEPETQIVATIMQTYKDRIKLYVSLHTYGPYMVYPWGFTDYIAPEKWERLHNLARMVSDSVVRAGGHRFEVMSSGQWYPAAGGSCDYAYGVIGIPYAYSMELTENFEFIFPEELLEMIVYFTALKQYCSDVVEVINGGVTYDGRHLYEVIIHSQAVGREDEVVPVMMLEAGQEAGQQSVELALFIIEQLVACQEHNEMIEKIRWVILPCTNPDGMEYSRYDRPLWRKNTKAAQDGLSFGVDVSRNFETQWGACERVTNGYSAVYPGVAAVSENETIFVKNALLKYKKDMKAYLSIRRNGHAIMYPYAYAETGGPPQTARIVQVAGNIAKKINQRGSSIQVFLNDSIYNVNGEARCGHSVDYTFDLGVPLTFEMRVYHGADLDIISKFQPLPTGYLYSLRHSYFSGIRELYSAVIEELKTIKENKIF</sequence>
<dbReference type="EMBL" id="CM046114">
    <property type="protein sequence ID" value="KAI8420091.1"/>
    <property type="molecule type" value="Genomic_DNA"/>
</dbReference>
<organism evidence="1 2">
    <name type="scientific">Choristoneura fumiferana</name>
    <name type="common">Spruce budworm moth</name>
    <name type="synonym">Archips fumiferana</name>
    <dbReference type="NCBI Taxonomy" id="7141"/>
    <lineage>
        <taxon>Eukaryota</taxon>
        <taxon>Metazoa</taxon>
        <taxon>Ecdysozoa</taxon>
        <taxon>Arthropoda</taxon>
        <taxon>Hexapoda</taxon>
        <taxon>Insecta</taxon>
        <taxon>Pterygota</taxon>
        <taxon>Neoptera</taxon>
        <taxon>Endopterygota</taxon>
        <taxon>Lepidoptera</taxon>
        <taxon>Glossata</taxon>
        <taxon>Ditrysia</taxon>
        <taxon>Tortricoidea</taxon>
        <taxon>Tortricidae</taxon>
        <taxon>Tortricinae</taxon>
        <taxon>Choristoneura</taxon>
    </lineage>
</organism>
<reference evidence="1 2" key="1">
    <citation type="journal article" date="2022" name="Genome Biol. Evol.">
        <title>The Spruce Budworm Genome: Reconstructing the Evolutionary History of Antifreeze Proteins.</title>
        <authorList>
            <person name="Beliveau C."/>
            <person name="Gagne P."/>
            <person name="Picq S."/>
            <person name="Vernygora O."/>
            <person name="Keeling C.I."/>
            <person name="Pinkney K."/>
            <person name="Doucet D."/>
            <person name="Wen F."/>
            <person name="Johnston J.S."/>
            <person name="Maaroufi H."/>
            <person name="Boyle B."/>
            <person name="Laroche J."/>
            <person name="Dewar K."/>
            <person name="Juretic N."/>
            <person name="Blackburn G."/>
            <person name="Nisole A."/>
            <person name="Brunet B."/>
            <person name="Brandao M."/>
            <person name="Lumley L."/>
            <person name="Duan J."/>
            <person name="Quan G."/>
            <person name="Lucarotti C.J."/>
            <person name="Roe A.D."/>
            <person name="Sperling F.A.H."/>
            <person name="Levesque R.C."/>
            <person name="Cusson M."/>
        </authorList>
    </citation>
    <scope>NUCLEOTIDE SEQUENCE [LARGE SCALE GENOMIC DNA]</scope>
    <source>
        <strain evidence="1">Glfc:IPQL:Cfum</strain>
    </source>
</reference>
<dbReference type="Proteomes" id="UP001064048">
    <property type="component" value="Chromosome 14"/>
</dbReference>